<protein>
    <submittedName>
        <fullName evidence="9">Uncharacterized protein</fullName>
    </submittedName>
</protein>
<dbReference type="InterPro" id="IPR050905">
    <property type="entry name" value="Plant_NBS-LRR"/>
</dbReference>
<dbReference type="OrthoDB" id="2021138at2759"/>
<dbReference type="Proteomes" id="UP000652761">
    <property type="component" value="Unassembled WGS sequence"/>
</dbReference>
<dbReference type="Pfam" id="PF00931">
    <property type="entry name" value="NB-ARC"/>
    <property type="match status" value="1"/>
</dbReference>
<keyword evidence="3" id="KW-0611">Plant defense</keyword>
<feature type="domain" description="Disease resistance R13L4/SHOC-2-like LRR" evidence="8">
    <location>
        <begin position="594"/>
        <end position="865"/>
    </location>
</feature>
<dbReference type="InterPro" id="IPR032675">
    <property type="entry name" value="LRR_dom_sf"/>
</dbReference>
<dbReference type="FunFam" id="3.40.50.300:FF:001091">
    <property type="entry name" value="Probable disease resistance protein At1g61300"/>
    <property type="match status" value="1"/>
</dbReference>
<evidence type="ECO:0000259" key="8">
    <source>
        <dbReference type="Pfam" id="PF23598"/>
    </source>
</evidence>
<keyword evidence="5" id="KW-0175">Coiled coil</keyword>
<dbReference type="Pfam" id="PF23598">
    <property type="entry name" value="LRR_14"/>
    <property type="match status" value="1"/>
</dbReference>
<evidence type="ECO:0000313" key="9">
    <source>
        <dbReference type="EMBL" id="MQM23130.1"/>
    </source>
</evidence>
<dbReference type="PANTHER" id="PTHR33463:SF204">
    <property type="entry name" value="NB-ARC DOMAIN-CONTAINING PROTEIN"/>
    <property type="match status" value="1"/>
</dbReference>
<dbReference type="SUPFAM" id="SSF52058">
    <property type="entry name" value="L domain-like"/>
    <property type="match status" value="1"/>
</dbReference>
<reference evidence="9" key="1">
    <citation type="submission" date="2017-07" db="EMBL/GenBank/DDBJ databases">
        <title>Taro Niue Genome Assembly and Annotation.</title>
        <authorList>
            <person name="Atibalentja N."/>
            <person name="Keating K."/>
            <person name="Fields C.J."/>
        </authorList>
    </citation>
    <scope>NUCLEOTIDE SEQUENCE</scope>
    <source>
        <strain evidence="9">Niue_2</strain>
        <tissue evidence="9">Leaf</tissue>
    </source>
</reference>
<evidence type="ECO:0000256" key="5">
    <source>
        <dbReference type="SAM" id="Coils"/>
    </source>
</evidence>
<dbReference type="InterPro" id="IPR042197">
    <property type="entry name" value="Apaf_helical"/>
</dbReference>
<dbReference type="EMBL" id="NMUH01015146">
    <property type="protein sequence ID" value="MQM23130.1"/>
    <property type="molecule type" value="Genomic_DNA"/>
</dbReference>
<keyword evidence="4" id="KW-0067">ATP-binding</keyword>
<evidence type="ECO:0000256" key="4">
    <source>
        <dbReference type="ARBA" id="ARBA00022840"/>
    </source>
</evidence>
<sequence length="966" mass="108353">MLITGFSLGSSADRLLARVRDLTKRGGDLTQRDGRILDAPPAAADLAKEMEQLRASRDDLLREVEVQERRNRQMKRTSQVELWLAKADAVIESDTGVDVFVDLLKRVRELKKERENITGDLVAQALPDAVEAVPTSSSVSSLVGRDGSLEEIRRHILDQTIKMAGICGTGGVGKTALIKVINNEFDPASRSNGVPFDVVILVTVSRSMNVLQIQRDIGDRVGLSLKEEGPTDAAPRDRLIVQQSKDLFRVLSKKKFLLLLDDLWEELDLEKVGIPCPADDDNYKQCKIVFTTRDETVCSDMLSLCGDDEAKAKVIVPFLSGSRAWELFWRKCGSEKKVLANPQIRPLAERVVEQCGGLPLALVTVGKAMARKMLPEEWKVAVKDLEYDPTKVREYWIGEDLLDCPDDGVYSIDDIRNRGHLVIGELQEKHLLECGVTDEVNKVRLHDVVRDMALWLTSKDAGAEATRFIALAGKGLAEVRNTRDWAEATKISLMRNKMERLPYDIPACPKLTTLLANANEADPRFIIDEQGEEVLEIVRFMGAKLSLVRLPDAATPRREGDSRPAGSSMTAMKGQSREQLRFSIPHSFFQFTGALGVLDLSHTSIDYIPSAIGLLGELQFLSLSNTKIRWLPTWLGNLRKLKQLDLSHTGQLEEIPEAAISSLQMLKVFNLYGSLYHWCWGLYRNCRTQGMQAGLKCLEGLAHLDELGICLRTLLPLKKLACSRRLCESIRFLKMNMRYLTSSHLSKALVSMTGLRELFLHGCDMLEQLEFIHGKPQRLETLQLWGLPSLSRVGSSSLPSLNYLRRLYIIGCPVLIDLAWLGTLPNLQEMHLYDCELVEELMPPTLACADESFPELRELHLAHLPKLSRICRHLLSFPSLQFIQVNECPELRELSLLPQGGTKIRQICGEQEWWDALEWANNDGSQSAKLRFSDRFMPKKTQTLVAGQKAVGHIALPLTTNAFAQM</sequence>
<evidence type="ECO:0000313" key="10">
    <source>
        <dbReference type="Proteomes" id="UP000652761"/>
    </source>
</evidence>
<name>A0A843XVV5_COLES</name>
<feature type="region of interest" description="Disordered" evidence="6">
    <location>
        <begin position="553"/>
        <end position="572"/>
    </location>
</feature>
<dbReference type="Gene3D" id="1.10.8.430">
    <property type="entry name" value="Helical domain of apoptotic protease-activating factors"/>
    <property type="match status" value="1"/>
</dbReference>
<proteinExistence type="inferred from homology"/>
<dbReference type="SUPFAM" id="SSF52540">
    <property type="entry name" value="P-loop containing nucleoside triphosphate hydrolases"/>
    <property type="match status" value="1"/>
</dbReference>
<keyword evidence="4" id="KW-0547">Nucleotide-binding</keyword>
<dbReference type="PANTHER" id="PTHR33463">
    <property type="entry name" value="NB-ARC DOMAIN-CONTAINING PROTEIN-RELATED"/>
    <property type="match status" value="1"/>
</dbReference>
<dbReference type="InterPro" id="IPR002182">
    <property type="entry name" value="NB-ARC"/>
</dbReference>
<dbReference type="InterPro" id="IPR055414">
    <property type="entry name" value="LRR_R13L4/SHOC2-like"/>
</dbReference>
<evidence type="ECO:0000256" key="2">
    <source>
        <dbReference type="ARBA" id="ARBA00022737"/>
    </source>
</evidence>
<feature type="coiled-coil region" evidence="5">
    <location>
        <begin position="43"/>
        <end position="77"/>
    </location>
</feature>
<dbReference type="GO" id="GO:0006952">
    <property type="term" value="P:defense response"/>
    <property type="evidence" value="ECO:0007669"/>
    <property type="project" value="UniProtKB-KW"/>
</dbReference>
<evidence type="ECO:0000256" key="1">
    <source>
        <dbReference type="ARBA" id="ARBA00008894"/>
    </source>
</evidence>
<accession>A0A843XVV5</accession>
<gene>
    <name evidence="9" type="ORF">Taro_056193</name>
</gene>
<evidence type="ECO:0000256" key="3">
    <source>
        <dbReference type="ARBA" id="ARBA00022821"/>
    </source>
</evidence>
<keyword evidence="10" id="KW-1185">Reference proteome</keyword>
<organism evidence="9 10">
    <name type="scientific">Colocasia esculenta</name>
    <name type="common">Wild taro</name>
    <name type="synonym">Arum esculentum</name>
    <dbReference type="NCBI Taxonomy" id="4460"/>
    <lineage>
        <taxon>Eukaryota</taxon>
        <taxon>Viridiplantae</taxon>
        <taxon>Streptophyta</taxon>
        <taxon>Embryophyta</taxon>
        <taxon>Tracheophyta</taxon>
        <taxon>Spermatophyta</taxon>
        <taxon>Magnoliopsida</taxon>
        <taxon>Liliopsida</taxon>
        <taxon>Araceae</taxon>
        <taxon>Aroideae</taxon>
        <taxon>Colocasieae</taxon>
        <taxon>Colocasia</taxon>
    </lineage>
</organism>
<comment type="similarity">
    <text evidence="1">Belongs to the disease resistance NB-LRR family.</text>
</comment>
<comment type="caution">
    <text evidence="9">The sequence shown here is derived from an EMBL/GenBank/DDBJ whole genome shotgun (WGS) entry which is preliminary data.</text>
</comment>
<dbReference type="PRINTS" id="PR00364">
    <property type="entry name" value="DISEASERSIST"/>
</dbReference>
<dbReference type="InterPro" id="IPR027417">
    <property type="entry name" value="P-loop_NTPase"/>
</dbReference>
<dbReference type="GO" id="GO:0005524">
    <property type="term" value="F:ATP binding"/>
    <property type="evidence" value="ECO:0007669"/>
    <property type="project" value="UniProtKB-KW"/>
</dbReference>
<evidence type="ECO:0000256" key="6">
    <source>
        <dbReference type="SAM" id="MobiDB-lite"/>
    </source>
</evidence>
<feature type="domain" description="NB-ARC" evidence="7">
    <location>
        <begin position="147"/>
        <end position="334"/>
    </location>
</feature>
<evidence type="ECO:0000259" key="7">
    <source>
        <dbReference type="Pfam" id="PF00931"/>
    </source>
</evidence>
<dbReference type="GO" id="GO:0043531">
    <property type="term" value="F:ADP binding"/>
    <property type="evidence" value="ECO:0007669"/>
    <property type="project" value="InterPro"/>
</dbReference>
<keyword evidence="2" id="KW-0677">Repeat</keyword>
<dbReference type="AlphaFoldDB" id="A0A843XVV5"/>
<dbReference type="Gene3D" id="3.80.10.10">
    <property type="entry name" value="Ribonuclease Inhibitor"/>
    <property type="match status" value="2"/>
</dbReference>
<dbReference type="Gene3D" id="3.40.50.300">
    <property type="entry name" value="P-loop containing nucleotide triphosphate hydrolases"/>
    <property type="match status" value="1"/>
</dbReference>